<gene>
    <name evidence="1" type="ORF">FWILDA_LOCUS15728</name>
</gene>
<comment type="caution">
    <text evidence="1">The sequence shown here is derived from an EMBL/GenBank/DDBJ whole genome shotgun (WGS) entry which is preliminary data.</text>
</comment>
<keyword evidence="2" id="KW-1185">Reference proteome</keyword>
<evidence type="ECO:0000313" key="1">
    <source>
        <dbReference type="EMBL" id="CAI2192740.1"/>
    </source>
</evidence>
<accession>A0A9W4T4Q0</accession>
<evidence type="ECO:0000313" key="2">
    <source>
        <dbReference type="Proteomes" id="UP001153678"/>
    </source>
</evidence>
<sequence>KDISEFLYKIRDDSVRSRHFLDANNENKIEAILSDYEGPSLHEYIDGEATSARIRKDSTKDRLANDNEPLQVQKDITNSTSEELEKSETQSNTKIILHEVKTNLTEESAILESLQIDSAKDKIKSIAPKSLAPSSIVTEFVQDLLEELLLSGSQSLESLKFSSSKTIVPRFIDIKRFANLFSQVINVRKKLIIAKRAEISS</sequence>
<proteinExistence type="predicted"/>
<reference evidence="1" key="1">
    <citation type="submission" date="2022-08" db="EMBL/GenBank/DDBJ databases">
        <authorList>
            <person name="Kallberg Y."/>
            <person name="Tangrot J."/>
            <person name="Rosling A."/>
        </authorList>
    </citation>
    <scope>NUCLEOTIDE SEQUENCE</scope>
    <source>
        <strain evidence="1">Wild A</strain>
    </source>
</reference>
<protein>
    <submittedName>
        <fullName evidence="1">9538_t:CDS:1</fullName>
    </submittedName>
</protein>
<dbReference type="Proteomes" id="UP001153678">
    <property type="component" value="Unassembled WGS sequence"/>
</dbReference>
<organism evidence="1 2">
    <name type="scientific">Funneliformis geosporum</name>
    <dbReference type="NCBI Taxonomy" id="1117311"/>
    <lineage>
        <taxon>Eukaryota</taxon>
        <taxon>Fungi</taxon>
        <taxon>Fungi incertae sedis</taxon>
        <taxon>Mucoromycota</taxon>
        <taxon>Glomeromycotina</taxon>
        <taxon>Glomeromycetes</taxon>
        <taxon>Glomerales</taxon>
        <taxon>Glomeraceae</taxon>
        <taxon>Funneliformis</taxon>
    </lineage>
</organism>
<name>A0A9W4T4Q0_9GLOM</name>
<dbReference type="EMBL" id="CAMKVN010008678">
    <property type="protein sequence ID" value="CAI2192740.1"/>
    <property type="molecule type" value="Genomic_DNA"/>
</dbReference>
<dbReference type="AlphaFoldDB" id="A0A9W4T4Q0"/>
<feature type="non-terminal residue" evidence="1">
    <location>
        <position position="201"/>
    </location>
</feature>